<gene>
    <name evidence="1" type="ORF">ACZ87_02052</name>
</gene>
<protein>
    <submittedName>
        <fullName evidence="1">Lipoprotein</fullName>
    </submittedName>
</protein>
<dbReference type="AlphaFoldDB" id="A0A328TNR9"/>
<keyword evidence="1" id="KW-0449">Lipoprotein</keyword>
<organism evidence="1 2">
    <name type="scientific">Candidatus Erwinia dacicola</name>
    <dbReference type="NCBI Taxonomy" id="252393"/>
    <lineage>
        <taxon>Bacteria</taxon>
        <taxon>Pseudomonadati</taxon>
        <taxon>Pseudomonadota</taxon>
        <taxon>Gammaproteobacteria</taxon>
        <taxon>Enterobacterales</taxon>
        <taxon>Erwiniaceae</taxon>
        <taxon>Erwinia</taxon>
    </lineage>
</organism>
<comment type="caution">
    <text evidence="1">The sequence shown here is derived from an EMBL/GenBank/DDBJ whole genome shotgun (WGS) entry which is preliminary data.</text>
</comment>
<dbReference type="Proteomes" id="UP000244334">
    <property type="component" value="Unassembled WGS sequence"/>
</dbReference>
<keyword evidence="2" id="KW-1185">Reference proteome</keyword>
<dbReference type="EMBL" id="LJAM02000196">
    <property type="protein sequence ID" value="RAP71132.1"/>
    <property type="molecule type" value="Genomic_DNA"/>
</dbReference>
<proteinExistence type="predicted"/>
<reference evidence="1" key="1">
    <citation type="submission" date="2018-04" db="EMBL/GenBank/DDBJ databases">
        <title>Genomes of the Obligate Erwinia dacicola and Facultative Enterobacter sp. OLF Endosymbionts of the Olive Fruit fly, Bactrocera oleae.</title>
        <authorList>
            <person name="Estes A.M."/>
            <person name="Hearn D.J."/>
            <person name="Agarwal S."/>
            <person name="Pierson E.A."/>
            <person name="Dunning-Hotopp J.C."/>
        </authorList>
    </citation>
    <scope>NUCLEOTIDE SEQUENCE [LARGE SCALE GENOMIC DNA]</scope>
    <source>
        <strain evidence="1">Oroville</strain>
    </source>
</reference>
<sequence>MEPLTAALSAVAAQLGACQLSRVSALSDAQMAQAGAMLAP</sequence>
<evidence type="ECO:0000313" key="2">
    <source>
        <dbReference type="Proteomes" id="UP000244334"/>
    </source>
</evidence>
<accession>A0A328TNR9</accession>
<evidence type="ECO:0000313" key="1">
    <source>
        <dbReference type="EMBL" id="RAP71132.1"/>
    </source>
</evidence>
<name>A0A328TNR9_9GAMM</name>